<comment type="caution">
    <text evidence="2">The sequence shown here is derived from an EMBL/GenBank/DDBJ whole genome shotgun (WGS) entry which is preliminary data.</text>
</comment>
<organism evidence="2 3">
    <name type="scientific">Allocatelliglobosispora scoriae</name>
    <dbReference type="NCBI Taxonomy" id="643052"/>
    <lineage>
        <taxon>Bacteria</taxon>
        <taxon>Bacillati</taxon>
        <taxon>Actinomycetota</taxon>
        <taxon>Actinomycetes</taxon>
        <taxon>Micromonosporales</taxon>
        <taxon>Micromonosporaceae</taxon>
        <taxon>Allocatelliglobosispora</taxon>
    </lineage>
</organism>
<dbReference type="SMART" id="SM00849">
    <property type="entry name" value="Lactamase_B"/>
    <property type="match status" value="1"/>
</dbReference>
<proteinExistence type="predicted"/>
<feature type="domain" description="Metallo-beta-lactamase" evidence="1">
    <location>
        <begin position="7"/>
        <end position="174"/>
    </location>
</feature>
<dbReference type="Proteomes" id="UP000587527">
    <property type="component" value="Unassembled WGS sequence"/>
</dbReference>
<sequence length="209" mass="22582">MRLIKYTHACVRVEHEGRHLVIDPGVWAEPAALQGVSDVLVTHEHFDHVNADTLAAAIKLNPVLKVYTHQSVAEQLAVLGDAIVAVAPGETFTAAGFTVRVVGGEHAEIYDGLPGCANIGFIIDENVYHPGDSFFVPQGQVQTLLVPASAPWLKLSEALDFARAVKPARAIPIHDAMLSQLGLDNFDRWMGMKADTEYSRVPIGGSIEI</sequence>
<protein>
    <submittedName>
        <fullName evidence="2">L-ascorbate metabolism protein UlaG (Beta-lactamase superfamily)</fullName>
    </submittedName>
</protein>
<accession>A0A841BLJ5</accession>
<dbReference type="AlphaFoldDB" id="A0A841BLJ5"/>
<reference evidence="2 3" key="1">
    <citation type="submission" date="2020-08" db="EMBL/GenBank/DDBJ databases">
        <title>Sequencing the genomes of 1000 actinobacteria strains.</title>
        <authorList>
            <person name="Klenk H.-P."/>
        </authorList>
    </citation>
    <scope>NUCLEOTIDE SEQUENCE [LARGE SCALE GENOMIC DNA]</scope>
    <source>
        <strain evidence="2 3">DSM 45362</strain>
    </source>
</reference>
<name>A0A841BLJ5_9ACTN</name>
<evidence type="ECO:0000313" key="2">
    <source>
        <dbReference type="EMBL" id="MBB5869957.1"/>
    </source>
</evidence>
<dbReference type="PANTHER" id="PTHR43546:SF3">
    <property type="entry name" value="UPF0173 METAL-DEPENDENT HYDROLASE MJ1163"/>
    <property type="match status" value="1"/>
</dbReference>
<dbReference type="SUPFAM" id="SSF56281">
    <property type="entry name" value="Metallo-hydrolase/oxidoreductase"/>
    <property type="match status" value="1"/>
</dbReference>
<keyword evidence="3" id="KW-1185">Reference proteome</keyword>
<dbReference type="Pfam" id="PF13483">
    <property type="entry name" value="Lactamase_B_3"/>
    <property type="match status" value="1"/>
</dbReference>
<dbReference type="InterPro" id="IPR036866">
    <property type="entry name" value="RibonucZ/Hydroxyglut_hydro"/>
</dbReference>
<dbReference type="Gene3D" id="3.60.15.10">
    <property type="entry name" value="Ribonuclease Z/Hydroxyacylglutathione hydrolase-like"/>
    <property type="match status" value="1"/>
</dbReference>
<dbReference type="InterPro" id="IPR050114">
    <property type="entry name" value="UPF0173_UPF0282_UlaG_hydrolase"/>
</dbReference>
<evidence type="ECO:0000313" key="3">
    <source>
        <dbReference type="Proteomes" id="UP000587527"/>
    </source>
</evidence>
<evidence type="ECO:0000259" key="1">
    <source>
        <dbReference type="SMART" id="SM00849"/>
    </source>
</evidence>
<dbReference type="EMBL" id="JACHMN010000002">
    <property type="protein sequence ID" value="MBB5869957.1"/>
    <property type="molecule type" value="Genomic_DNA"/>
</dbReference>
<dbReference type="RefSeq" id="WP_184836982.1">
    <property type="nucleotide sequence ID" value="NZ_JACHMN010000002.1"/>
</dbReference>
<dbReference type="PANTHER" id="PTHR43546">
    <property type="entry name" value="UPF0173 METAL-DEPENDENT HYDROLASE MJ1163-RELATED"/>
    <property type="match status" value="1"/>
</dbReference>
<gene>
    <name evidence="2" type="ORF">F4553_003336</name>
</gene>
<dbReference type="InterPro" id="IPR001279">
    <property type="entry name" value="Metallo-B-lactamas"/>
</dbReference>